<dbReference type="AlphaFoldDB" id="A0AAN6JIM7"/>
<dbReference type="Pfam" id="PF09424">
    <property type="entry name" value="YqeY"/>
    <property type="match status" value="1"/>
</dbReference>
<dbReference type="EMBL" id="JASUXU010000006">
    <property type="protein sequence ID" value="KAK0325765.1"/>
    <property type="molecule type" value="Genomic_DNA"/>
</dbReference>
<proteinExistence type="inferred from homology"/>
<evidence type="ECO:0000256" key="1">
    <source>
        <dbReference type="RuleBase" id="RU365099"/>
    </source>
</evidence>
<gene>
    <name evidence="1" type="primary">AIM41</name>
    <name evidence="4" type="ORF">LTR82_003302</name>
</gene>
<dbReference type="GO" id="GO:0016884">
    <property type="term" value="F:carbon-nitrogen ligase activity, with glutamine as amido-N-donor"/>
    <property type="evidence" value="ECO:0007669"/>
    <property type="project" value="UniProtKB-UniRule"/>
</dbReference>
<dbReference type="PANTHER" id="PTHR28055">
    <property type="entry name" value="ALTERED INHERITANCE OF MITOCHONDRIA PROTEIN 41, MITOCHONDRIAL"/>
    <property type="match status" value="1"/>
</dbReference>
<dbReference type="SUPFAM" id="SSF89095">
    <property type="entry name" value="GatB/YqeY motif"/>
    <property type="match status" value="1"/>
</dbReference>
<keyword evidence="1" id="KW-0496">Mitochondrion</keyword>
<dbReference type="InterPro" id="IPR042184">
    <property type="entry name" value="YqeY/Aim41_N"/>
</dbReference>
<dbReference type="Proteomes" id="UP001168146">
    <property type="component" value="Unassembled WGS sequence"/>
</dbReference>
<sequence>MASLASRSLLRSSIRARYSYTCPHCRHYASPSTPPAPPLLLRIRADLKTAMQQKDKTRLAVVRALLADVMNAAKTSSPIQTDMQLLSLLRKRVAAAQTAKAEFAGAGRQDLVEQEEQQAKVLQEYAGGVETLGADSVRDAVQRVVEEGKAALEAGAKAANMGDVLKKLLGVGGSLEGKNVERSEVARIVKQMMGQTPSDTPLPGNDNDPPSPSRREAKPTERRAWPLRAVLGREIDNRPYSEPVPLQERPPSVCQIFRLPLELRVMIWAYVLGKSHPIKVYTQRRRPSATAKMRLSTDPPRPGSDEAGSFALEPALASVCREIRVETLGVSYTKNTFWTQNTFKLIISEKNSPAVLLARRREKPFLRAVILSFDITYTLRGASDTQQSQHTAELGVTINADGKATFSTFAWLDQECACERIGEMSKYLHMRRESVARSGLLRFAIDFGPWLCFRYCRNTVRWADTWGVPCARCGKKVWTG</sequence>
<comment type="similarity">
    <text evidence="1">Belongs to the AIM41 family.</text>
</comment>
<dbReference type="Pfam" id="PF20150">
    <property type="entry name" value="2EXR"/>
    <property type="match status" value="1"/>
</dbReference>
<feature type="region of interest" description="Disordered" evidence="2">
    <location>
        <begin position="285"/>
        <end position="305"/>
    </location>
</feature>
<comment type="subcellular location">
    <subcellularLocation>
        <location evidence="1">Mitochondrion</location>
    </subcellularLocation>
</comment>
<feature type="domain" description="2EXR" evidence="3">
    <location>
        <begin position="258"/>
        <end position="336"/>
    </location>
</feature>
<comment type="caution">
    <text evidence="4">The sequence shown here is derived from an EMBL/GenBank/DDBJ whole genome shotgun (WGS) entry which is preliminary data.</text>
</comment>
<feature type="region of interest" description="Disordered" evidence="2">
    <location>
        <begin position="193"/>
        <end position="225"/>
    </location>
</feature>
<accession>A0AAN6JIM7</accession>
<dbReference type="InterPro" id="IPR045518">
    <property type="entry name" value="2EXR"/>
</dbReference>
<dbReference type="InterPro" id="IPR003789">
    <property type="entry name" value="Asn/Gln_tRNA_amidoTrase-B-like"/>
</dbReference>
<dbReference type="PANTHER" id="PTHR28055:SF1">
    <property type="entry name" value="ALTERED INHERITANCE OF MITOCHONDRIA PROTEIN 41, MITOCHONDRIAL"/>
    <property type="match status" value="1"/>
</dbReference>
<feature type="compositionally biased region" description="Basic and acidic residues" evidence="2">
    <location>
        <begin position="213"/>
        <end position="224"/>
    </location>
</feature>
<organism evidence="4 5">
    <name type="scientific">Friedmanniomyces endolithicus</name>
    <dbReference type="NCBI Taxonomy" id="329885"/>
    <lineage>
        <taxon>Eukaryota</taxon>
        <taxon>Fungi</taxon>
        <taxon>Dikarya</taxon>
        <taxon>Ascomycota</taxon>
        <taxon>Pezizomycotina</taxon>
        <taxon>Dothideomycetes</taxon>
        <taxon>Dothideomycetidae</taxon>
        <taxon>Mycosphaerellales</taxon>
        <taxon>Teratosphaeriaceae</taxon>
        <taxon>Friedmanniomyces</taxon>
    </lineage>
</organism>
<dbReference type="InterPro" id="IPR019004">
    <property type="entry name" value="YqeY/Aim41"/>
</dbReference>
<protein>
    <recommendedName>
        <fullName evidence="1">Altered inheritance of mitochondria protein 41</fullName>
    </recommendedName>
</protein>
<reference evidence="4" key="1">
    <citation type="submission" date="2021-12" db="EMBL/GenBank/DDBJ databases">
        <title>Black yeast isolated from Biological Soil Crust.</title>
        <authorList>
            <person name="Kurbessoian T."/>
        </authorList>
    </citation>
    <scope>NUCLEOTIDE SEQUENCE</scope>
    <source>
        <strain evidence="4">CCFEE 5208</strain>
    </source>
</reference>
<dbReference type="GO" id="GO:0005739">
    <property type="term" value="C:mitochondrion"/>
    <property type="evidence" value="ECO:0007669"/>
    <property type="project" value="UniProtKB-SubCell"/>
</dbReference>
<evidence type="ECO:0000313" key="5">
    <source>
        <dbReference type="Proteomes" id="UP001168146"/>
    </source>
</evidence>
<evidence type="ECO:0000259" key="3">
    <source>
        <dbReference type="Pfam" id="PF20150"/>
    </source>
</evidence>
<name>A0AAN6JIM7_9PEZI</name>
<evidence type="ECO:0000313" key="4">
    <source>
        <dbReference type="EMBL" id="KAK0325765.1"/>
    </source>
</evidence>
<evidence type="ECO:0000256" key="2">
    <source>
        <dbReference type="SAM" id="MobiDB-lite"/>
    </source>
</evidence>
<dbReference type="Gene3D" id="1.10.1510.10">
    <property type="entry name" value="Uncharacterised protein YqeY/AIM41 PF09424, N-terminal domain"/>
    <property type="match status" value="1"/>
</dbReference>